<dbReference type="EMBL" id="CP002869">
    <property type="protein sequence ID" value="AEI43695.1"/>
    <property type="molecule type" value="Genomic_DNA"/>
</dbReference>
<proteinExistence type="predicted"/>
<name>F8F9K6_PAEMK</name>
<reference evidence="1 2" key="2">
    <citation type="journal article" date="2013" name="Genome Announc.">
        <title>Genome Sequence of Growth-Improving Paenibacillus mucilaginosus Strain KNP414.</title>
        <authorList>
            <person name="Lu J.J."/>
            <person name="Wang J.F."/>
            <person name="Hu X.F."/>
        </authorList>
    </citation>
    <scope>NUCLEOTIDE SEQUENCE [LARGE SCALE GENOMIC DNA]</scope>
    <source>
        <strain evidence="1 2">KNP414</strain>
    </source>
</reference>
<accession>F8F9K6</accession>
<evidence type="ECO:0000313" key="2">
    <source>
        <dbReference type="Proteomes" id="UP000006620"/>
    </source>
</evidence>
<protein>
    <submittedName>
        <fullName evidence="1">Uncharacterized protein</fullName>
    </submittedName>
</protein>
<sequence length="60" mass="6709">MSPFPLHACSSLFQVWGCFQVVRVMSVYPEKDKLDTRQELEGLGHIKCSGISFCAPLCFA</sequence>
<dbReference type="KEGG" id="pms:KNP414_05171"/>
<organism evidence="1 2">
    <name type="scientific">Paenibacillus mucilaginosus (strain KNP414)</name>
    <dbReference type="NCBI Taxonomy" id="1036673"/>
    <lineage>
        <taxon>Bacteria</taxon>
        <taxon>Bacillati</taxon>
        <taxon>Bacillota</taxon>
        <taxon>Bacilli</taxon>
        <taxon>Bacillales</taxon>
        <taxon>Paenibacillaceae</taxon>
        <taxon>Paenibacillus</taxon>
    </lineage>
</organism>
<gene>
    <name evidence="1" type="ordered locus">KNP414_05171</name>
</gene>
<reference evidence="2" key="1">
    <citation type="submission" date="2011-06" db="EMBL/GenBank/DDBJ databases">
        <title>Complete genome sequence of Paenibacillus mucilaginosus KNP414.</title>
        <authorList>
            <person name="Wang J."/>
            <person name="Hu S."/>
            <person name="Hu X."/>
            <person name="Zhang B."/>
            <person name="Dong D."/>
            <person name="Zhang S."/>
            <person name="Zhao K."/>
            <person name="Wu D."/>
        </authorList>
    </citation>
    <scope>NUCLEOTIDE SEQUENCE [LARGE SCALE GENOMIC DNA]</scope>
    <source>
        <strain evidence="2">KNP414</strain>
    </source>
</reference>
<dbReference type="PATRIC" id="fig|1036673.3.peg.4784"/>
<dbReference type="AlphaFoldDB" id="F8F9K6"/>
<dbReference type="HOGENOM" id="CLU_2937262_0_0_9"/>
<dbReference type="Proteomes" id="UP000006620">
    <property type="component" value="Chromosome"/>
</dbReference>
<evidence type="ECO:0000313" key="1">
    <source>
        <dbReference type="EMBL" id="AEI43695.1"/>
    </source>
</evidence>